<dbReference type="GO" id="GO:0003723">
    <property type="term" value="F:RNA binding"/>
    <property type="evidence" value="ECO:0007669"/>
    <property type="project" value="InterPro"/>
</dbReference>
<dbReference type="GO" id="GO:0032259">
    <property type="term" value="P:methylation"/>
    <property type="evidence" value="ECO:0007669"/>
    <property type="project" value="UniProtKB-KW"/>
</dbReference>
<dbReference type="PANTHER" id="PTHR43191:SF2">
    <property type="entry name" value="RRNA METHYLTRANSFERASE 3, MITOCHONDRIAL"/>
    <property type="match status" value="1"/>
</dbReference>
<organism evidence="5 6">
    <name type="scientific">Ureaplasma parvum serovar 3 (strain ATCC 27815 / 27 / NCTC 11736)</name>
    <dbReference type="NCBI Taxonomy" id="505682"/>
    <lineage>
        <taxon>Bacteria</taxon>
        <taxon>Bacillati</taxon>
        <taxon>Mycoplasmatota</taxon>
        <taxon>Mycoplasmoidales</taxon>
        <taxon>Mycoplasmoidaceae</taxon>
        <taxon>Ureaplasma</taxon>
    </lineage>
</organism>
<dbReference type="SMART" id="SM00967">
    <property type="entry name" value="SpoU_sub_bind"/>
    <property type="match status" value="1"/>
</dbReference>
<dbReference type="GO" id="GO:0005737">
    <property type="term" value="C:cytoplasm"/>
    <property type="evidence" value="ECO:0007669"/>
    <property type="project" value="UniProtKB-ARBA"/>
</dbReference>
<dbReference type="Gene3D" id="3.40.1280.10">
    <property type="match status" value="1"/>
</dbReference>
<evidence type="ECO:0000313" key="5">
    <source>
        <dbReference type="EMBL" id="ACA33027.1"/>
    </source>
</evidence>
<dbReference type="InterPro" id="IPR029064">
    <property type="entry name" value="Ribosomal_eL30-like_sf"/>
</dbReference>
<evidence type="ECO:0000259" key="4">
    <source>
        <dbReference type="SMART" id="SM00967"/>
    </source>
</evidence>
<dbReference type="InterPro" id="IPR001537">
    <property type="entry name" value="SpoU_MeTrfase"/>
</dbReference>
<dbReference type="PANTHER" id="PTHR43191">
    <property type="entry name" value="RRNA METHYLTRANSFERASE 3"/>
    <property type="match status" value="1"/>
</dbReference>
<keyword evidence="2 5" id="KW-0489">Methyltransferase</keyword>
<dbReference type="GeneID" id="29672477"/>
<evidence type="ECO:0000313" key="6">
    <source>
        <dbReference type="Proteomes" id="UP000002162"/>
    </source>
</evidence>
<sequence length="257" mass="29655">MLKIITSNKNEEIIHFYRLIHDKKYREANKLFIIEGFKLLDEALQNQQTIVSIIINEHVYNKEFETIFKYTLYDNIQIYKVSGNIIKKLSVNIEPSPILAVVKIKQEMCDINDNILLLDNIQDPGNLGTILRTCFAFNIKQVIFNNCVDLYNPKTIKASMGAIFKINFLRFNDSKLALNFLLKNKFYLIATILDKNAISLNEITIKQKYCLMVGNEGHGLVQTFIDHAHIKTMIKMNQTESLNVAVAAAIFLYELNK</sequence>
<gene>
    <name evidence="5" type="ordered locus">UPA3_0342</name>
</gene>
<dbReference type="KEGG" id="upa:UPA3_0342"/>
<dbReference type="EMBL" id="CP000942">
    <property type="protein sequence ID" value="ACA33027.1"/>
    <property type="molecule type" value="Genomic_DNA"/>
</dbReference>
<protein>
    <submittedName>
        <fullName evidence="5">rRNA methylase</fullName>
    </submittedName>
</protein>
<dbReference type="CDD" id="cd18095">
    <property type="entry name" value="SpoU-like_rRNA-MTase"/>
    <property type="match status" value="1"/>
</dbReference>
<keyword evidence="3" id="KW-0808">Transferase</keyword>
<dbReference type="SUPFAM" id="SSF55315">
    <property type="entry name" value="L30e-like"/>
    <property type="match status" value="1"/>
</dbReference>
<dbReference type="Proteomes" id="UP000002162">
    <property type="component" value="Chromosome"/>
</dbReference>
<dbReference type="AlphaFoldDB" id="A0A2C9DYN2"/>
<dbReference type="InterPro" id="IPR029028">
    <property type="entry name" value="Alpha/beta_knot_MTases"/>
</dbReference>
<name>A0A2C9DYN2_UREP2</name>
<dbReference type="RefSeq" id="WP_006688821.1">
    <property type="nucleotide sequence ID" value="NC_010503.1"/>
</dbReference>
<comment type="similarity">
    <text evidence="1">Belongs to the class IV-like SAM-binding methyltransferase superfamily. RNA methyltransferase TrmH family.</text>
</comment>
<evidence type="ECO:0000256" key="1">
    <source>
        <dbReference type="ARBA" id="ARBA00007228"/>
    </source>
</evidence>
<accession>A0A2C9DYN2</accession>
<dbReference type="SUPFAM" id="SSF75217">
    <property type="entry name" value="alpha/beta knot"/>
    <property type="match status" value="1"/>
</dbReference>
<dbReference type="HOGENOM" id="CLU_021322_3_2_14"/>
<feature type="domain" description="RNA 2-O ribose methyltransferase substrate binding" evidence="4">
    <location>
        <begin position="33"/>
        <end position="108"/>
    </location>
</feature>
<dbReference type="GO" id="GO:0006396">
    <property type="term" value="P:RNA processing"/>
    <property type="evidence" value="ECO:0007669"/>
    <property type="project" value="InterPro"/>
</dbReference>
<evidence type="ECO:0000256" key="3">
    <source>
        <dbReference type="ARBA" id="ARBA00022679"/>
    </source>
</evidence>
<dbReference type="Pfam" id="PF08032">
    <property type="entry name" value="SpoU_sub_bind"/>
    <property type="match status" value="1"/>
</dbReference>
<dbReference type="Pfam" id="PF00588">
    <property type="entry name" value="SpoU_methylase"/>
    <property type="match status" value="1"/>
</dbReference>
<dbReference type="InterPro" id="IPR051259">
    <property type="entry name" value="rRNA_Methyltransferase"/>
</dbReference>
<reference evidence="5 6" key="1">
    <citation type="submission" date="2008-02" db="EMBL/GenBank/DDBJ databases">
        <title>Genome sequence of Ureaplasma parvum serovar 3.</title>
        <authorList>
            <person name="Methe B.A."/>
            <person name="Glass J."/>
            <person name="Waites K."/>
            <person name="Shrivastava S."/>
        </authorList>
    </citation>
    <scope>NUCLEOTIDE SEQUENCE [LARGE SCALE GENOMIC DNA]</scope>
    <source>
        <strain evidence="6">ATCC 27815 / 27 / NCTC 11736</strain>
    </source>
</reference>
<dbReference type="InterPro" id="IPR013123">
    <property type="entry name" value="SpoU_subst-bd"/>
</dbReference>
<dbReference type="InterPro" id="IPR029026">
    <property type="entry name" value="tRNA_m1G_MTases_N"/>
</dbReference>
<evidence type="ECO:0000256" key="2">
    <source>
        <dbReference type="ARBA" id="ARBA00022603"/>
    </source>
</evidence>
<proteinExistence type="inferred from homology"/>
<dbReference type="GO" id="GO:0008173">
    <property type="term" value="F:RNA methyltransferase activity"/>
    <property type="evidence" value="ECO:0007669"/>
    <property type="project" value="InterPro"/>
</dbReference>
<dbReference type="Gene3D" id="3.30.1330.30">
    <property type="match status" value="1"/>
</dbReference>